<keyword evidence="9 13" id="KW-0326">Glycosidase</keyword>
<keyword evidence="6" id="KW-0732">Signal</keyword>
<comment type="catalytic activity">
    <reaction evidence="11">
        <text>(1,4-alpha-D-galacturonosyl)n+m + H2O = (1,4-alpha-D-galacturonosyl)n + (1,4-alpha-D-galacturonosyl)m.</text>
        <dbReference type="EC" id="3.2.1.15"/>
    </reaction>
</comment>
<dbReference type="InterPro" id="IPR012334">
    <property type="entry name" value="Pectin_lyas_fold"/>
</dbReference>
<reference evidence="16" key="2">
    <citation type="journal article" date="2017" name="J. Anim. Genet.">
        <title>Multiple reference genome sequences of hot pepper reveal the massive evolution of plant disease resistance genes by retroduplication.</title>
        <authorList>
            <person name="Kim S."/>
            <person name="Park J."/>
            <person name="Yeom S.-I."/>
            <person name="Kim Y.-M."/>
            <person name="Seo E."/>
            <person name="Kim K.-T."/>
            <person name="Kim M.-S."/>
            <person name="Lee J.M."/>
            <person name="Cheong K."/>
            <person name="Shin H.-S."/>
            <person name="Kim S.-B."/>
            <person name="Han K."/>
            <person name="Lee J."/>
            <person name="Park M."/>
            <person name="Lee H.-A."/>
            <person name="Lee H.-Y."/>
            <person name="Lee Y."/>
            <person name="Oh S."/>
            <person name="Lee J.H."/>
            <person name="Choi E."/>
            <person name="Choi E."/>
            <person name="Lee S.E."/>
            <person name="Jeon J."/>
            <person name="Kim H."/>
            <person name="Choi G."/>
            <person name="Song H."/>
            <person name="Lee J."/>
            <person name="Lee S.-C."/>
            <person name="Kwon J.-K."/>
            <person name="Lee H.-Y."/>
            <person name="Koo N."/>
            <person name="Hong Y."/>
            <person name="Kim R.W."/>
            <person name="Kang W.-H."/>
            <person name="Huh J.H."/>
            <person name="Kang B.-C."/>
            <person name="Yang T.-J."/>
            <person name="Lee Y.-H."/>
            <person name="Bennetzen J.L."/>
            <person name="Choi D."/>
        </authorList>
    </citation>
    <scope>NUCLEOTIDE SEQUENCE [LARGE SCALE GENOMIC DNA]</scope>
    <source>
        <strain evidence="16">cv. PBC81</strain>
    </source>
</reference>
<proteinExistence type="inferred from homology"/>
<dbReference type="InterPro" id="IPR000743">
    <property type="entry name" value="Glyco_hydro_28"/>
</dbReference>
<keyword evidence="4" id="KW-0134">Cell wall</keyword>
<evidence type="ECO:0000256" key="14">
    <source>
        <dbReference type="SAM" id="Phobius"/>
    </source>
</evidence>
<keyword evidence="5" id="KW-0964">Secreted</keyword>
<dbReference type="AlphaFoldDB" id="A0A2G2WQU1"/>
<evidence type="ECO:0000256" key="11">
    <source>
        <dbReference type="ARBA" id="ARBA00034074"/>
    </source>
</evidence>
<evidence type="ECO:0000256" key="5">
    <source>
        <dbReference type="ARBA" id="ARBA00022525"/>
    </source>
</evidence>
<dbReference type="PROSITE" id="PS00502">
    <property type="entry name" value="POLYGALACTURONASE"/>
    <property type="match status" value="1"/>
</dbReference>
<accession>A0A2G2WQU1</accession>
<evidence type="ECO:0000256" key="9">
    <source>
        <dbReference type="ARBA" id="ARBA00023295"/>
    </source>
</evidence>
<evidence type="ECO:0000256" key="3">
    <source>
        <dbReference type="ARBA" id="ARBA00012736"/>
    </source>
</evidence>
<evidence type="ECO:0000256" key="4">
    <source>
        <dbReference type="ARBA" id="ARBA00022512"/>
    </source>
</evidence>
<dbReference type="Gene3D" id="2.160.20.10">
    <property type="entry name" value="Single-stranded right-handed beta-helix, Pectin lyase-like"/>
    <property type="match status" value="1"/>
</dbReference>
<evidence type="ECO:0000313" key="15">
    <source>
        <dbReference type="EMBL" id="PHT47549.1"/>
    </source>
</evidence>
<evidence type="ECO:0000256" key="10">
    <source>
        <dbReference type="ARBA" id="ARBA00023316"/>
    </source>
</evidence>
<organism evidence="15 16">
    <name type="scientific">Capsicum baccatum</name>
    <name type="common">Peruvian pepper</name>
    <dbReference type="NCBI Taxonomy" id="33114"/>
    <lineage>
        <taxon>Eukaryota</taxon>
        <taxon>Viridiplantae</taxon>
        <taxon>Streptophyta</taxon>
        <taxon>Embryophyta</taxon>
        <taxon>Tracheophyta</taxon>
        <taxon>Spermatophyta</taxon>
        <taxon>Magnoliopsida</taxon>
        <taxon>eudicotyledons</taxon>
        <taxon>Gunneridae</taxon>
        <taxon>Pentapetalae</taxon>
        <taxon>asterids</taxon>
        <taxon>lamiids</taxon>
        <taxon>Solanales</taxon>
        <taxon>Solanaceae</taxon>
        <taxon>Solanoideae</taxon>
        <taxon>Capsiceae</taxon>
        <taxon>Capsicum</taxon>
    </lineage>
</organism>
<dbReference type="Proteomes" id="UP000224567">
    <property type="component" value="Unassembled WGS sequence"/>
</dbReference>
<dbReference type="FunFam" id="2.160.20.10:FF:000032">
    <property type="entry name" value="Pectin lyase-like superfamily protein"/>
    <property type="match status" value="1"/>
</dbReference>
<sequence length="455" mass="50139">MGMMTFSSITFFNFSSYFTSLALLTSFYSIYFVLISANVSGFDSLIQLLPPSASLRNAIRKSETIFRVDDFGAVGDGFTDDTNSFKDVWHMACSSPSRSKIVIPTGYVFLVRPINFGGPCRSKVSLRIEGTILAPKDPEVWNGLNPRRWLYFFKVKHLTVEGGGNIDGMGQEWWARSCKVNRTNPCHHAPTALTFHKCNNLKVRNIKLLNSQQMHLVFTDCKHVAVSKLVILAPADSPNTDAIHISSCTKVNVKDCTIGTGDDCISIVGNSSRIKVNNIVCAPGHGISIGSLGKSNSWGQVYNVHVNGAFISNTENGVRIKTWQGGSGYVRKVTFKNVWMENVSNPIIIDQYYCDSMEPCANQTSNIGIDQVSFVGIKGTSATEKAITIACSDSFPCRKLYLEDVQLTSFSGDYTTSFCWQAYGSTSGLNYPPPCFPCNDNILRPTVSSNWIQSI</sequence>
<keyword evidence="16" id="KW-1185">Reference proteome</keyword>
<dbReference type="Pfam" id="PF00295">
    <property type="entry name" value="Glyco_hydro_28"/>
    <property type="match status" value="1"/>
</dbReference>
<evidence type="ECO:0000256" key="2">
    <source>
        <dbReference type="ARBA" id="ARBA00008834"/>
    </source>
</evidence>
<dbReference type="GO" id="GO:0004650">
    <property type="term" value="F:polygalacturonase activity"/>
    <property type="evidence" value="ECO:0007669"/>
    <property type="project" value="UniProtKB-EC"/>
</dbReference>
<evidence type="ECO:0000256" key="1">
    <source>
        <dbReference type="ARBA" id="ARBA00004191"/>
    </source>
</evidence>
<evidence type="ECO:0000313" key="16">
    <source>
        <dbReference type="Proteomes" id="UP000224567"/>
    </source>
</evidence>
<dbReference type="GO" id="GO:0071555">
    <property type="term" value="P:cell wall organization"/>
    <property type="evidence" value="ECO:0007669"/>
    <property type="project" value="UniProtKB-KW"/>
</dbReference>
<dbReference type="EMBL" id="MLFT02000005">
    <property type="protein sequence ID" value="PHT47549.1"/>
    <property type="molecule type" value="Genomic_DNA"/>
</dbReference>
<evidence type="ECO:0000256" key="13">
    <source>
        <dbReference type="RuleBase" id="RU361169"/>
    </source>
</evidence>
<keyword evidence="7" id="KW-0677">Repeat</keyword>
<feature type="transmembrane region" description="Helical" evidence="14">
    <location>
        <begin position="12"/>
        <end position="34"/>
    </location>
</feature>
<dbReference type="OrthoDB" id="187139at2759"/>
<evidence type="ECO:0000256" key="7">
    <source>
        <dbReference type="ARBA" id="ARBA00022737"/>
    </source>
</evidence>
<keyword evidence="14" id="KW-0472">Membrane</keyword>
<keyword evidence="14" id="KW-0812">Transmembrane</keyword>
<dbReference type="STRING" id="33114.A0A2G2WQU1"/>
<name>A0A2G2WQU1_CAPBA</name>
<keyword evidence="8 13" id="KW-0378">Hydrolase</keyword>
<comment type="subcellular location">
    <subcellularLocation>
        <location evidence="1">Secreted</location>
        <location evidence="1">Cell wall</location>
    </subcellularLocation>
</comment>
<dbReference type="PANTHER" id="PTHR31375">
    <property type="match status" value="1"/>
</dbReference>
<keyword evidence="14" id="KW-1133">Transmembrane helix</keyword>
<feature type="active site" evidence="12">
    <location>
        <position position="285"/>
    </location>
</feature>
<gene>
    <name evidence="15" type="ORF">CQW23_11757</name>
</gene>
<dbReference type="SUPFAM" id="SSF51126">
    <property type="entry name" value="Pectin lyase-like"/>
    <property type="match status" value="1"/>
</dbReference>
<comment type="similarity">
    <text evidence="2 13">Belongs to the glycosyl hydrolase 28 family.</text>
</comment>
<comment type="caution">
    <text evidence="15">The sequence shown here is derived from an EMBL/GenBank/DDBJ whole genome shotgun (WGS) entry which is preliminary data.</text>
</comment>
<evidence type="ECO:0000256" key="6">
    <source>
        <dbReference type="ARBA" id="ARBA00022729"/>
    </source>
</evidence>
<evidence type="ECO:0000256" key="8">
    <source>
        <dbReference type="ARBA" id="ARBA00022801"/>
    </source>
</evidence>
<evidence type="ECO:0000256" key="12">
    <source>
        <dbReference type="PROSITE-ProRule" id="PRU10052"/>
    </source>
</evidence>
<reference evidence="15 16" key="1">
    <citation type="journal article" date="2017" name="Genome Biol.">
        <title>New reference genome sequences of hot pepper reveal the massive evolution of plant disease-resistance genes by retroduplication.</title>
        <authorList>
            <person name="Kim S."/>
            <person name="Park J."/>
            <person name="Yeom S.I."/>
            <person name="Kim Y.M."/>
            <person name="Seo E."/>
            <person name="Kim K.T."/>
            <person name="Kim M.S."/>
            <person name="Lee J.M."/>
            <person name="Cheong K."/>
            <person name="Shin H.S."/>
            <person name="Kim S.B."/>
            <person name="Han K."/>
            <person name="Lee J."/>
            <person name="Park M."/>
            <person name="Lee H.A."/>
            <person name="Lee H.Y."/>
            <person name="Lee Y."/>
            <person name="Oh S."/>
            <person name="Lee J.H."/>
            <person name="Choi E."/>
            <person name="Choi E."/>
            <person name="Lee S.E."/>
            <person name="Jeon J."/>
            <person name="Kim H."/>
            <person name="Choi G."/>
            <person name="Song H."/>
            <person name="Lee J."/>
            <person name="Lee S.C."/>
            <person name="Kwon J.K."/>
            <person name="Lee H.Y."/>
            <person name="Koo N."/>
            <person name="Hong Y."/>
            <person name="Kim R.W."/>
            <person name="Kang W.H."/>
            <person name="Huh J.H."/>
            <person name="Kang B.C."/>
            <person name="Yang T.J."/>
            <person name="Lee Y.H."/>
            <person name="Bennetzen J.L."/>
            <person name="Choi D."/>
        </authorList>
    </citation>
    <scope>NUCLEOTIDE SEQUENCE [LARGE SCALE GENOMIC DNA]</scope>
    <source>
        <strain evidence="16">cv. PBC81</strain>
    </source>
</reference>
<protein>
    <recommendedName>
        <fullName evidence="3">endo-polygalacturonase</fullName>
        <ecNumber evidence="3">3.2.1.15</ecNumber>
    </recommendedName>
</protein>
<dbReference type="InterPro" id="IPR011050">
    <property type="entry name" value="Pectin_lyase_fold/virulence"/>
</dbReference>
<keyword evidence="10" id="KW-0961">Cell wall biogenesis/degradation</keyword>
<dbReference type="GO" id="GO:0005975">
    <property type="term" value="P:carbohydrate metabolic process"/>
    <property type="evidence" value="ECO:0007669"/>
    <property type="project" value="InterPro"/>
</dbReference>
<dbReference type="EC" id="3.2.1.15" evidence="3"/>